<dbReference type="WBParaSite" id="PDA_v2.g21395.t1">
    <property type="protein sequence ID" value="PDA_v2.g21395.t1"/>
    <property type="gene ID" value="PDA_v2.g21395"/>
</dbReference>
<dbReference type="Proteomes" id="UP000887578">
    <property type="component" value="Unplaced"/>
</dbReference>
<keyword evidence="2" id="KW-1185">Reference proteome</keyword>
<sequence length="229" mass="26204">MASNLPNLSHFWSSVGRVRLCTLYQGCAKETKYANKGFESNHRLDKGESEDECKNFMQLDKTEKPTVQCKKWGECFTGEISYQGIHFAPDIVCYKCAYFMCGDENGRVMIGTGCLNDFEKICKNVPAAEIQKIKANKENQYSYSDNNTTVVNICSNKDNCQFNMKDGINPEFNEMFEKFNKRISDKTCKYEPLPGPKPQPQPSKPKENGSNGSKLSGIFMFGFIYFYFW</sequence>
<reference evidence="3" key="1">
    <citation type="submission" date="2022-11" db="UniProtKB">
        <authorList>
            <consortium name="WormBaseParasite"/>
        </authorList>
    </citation>
    <scope>IDENTIFICATION</scope>
</reference>
<evidence type="ECO:0000313" key="2">
    <source>
        <dbReference type="Proteomes" id="UP000887578"/>
    </source>
</evidence>
<feature type="compositionally biased region" description="Pro residues" evidence="1">
    <location>
        <begin position="193"/>
        <end position="203"/>
    </location>
</feature>
<name>A0A914PT84_9BILA</name>
<evidence type="ECO:0000313" key="3">
    <source>
        <dbReference type="WBParaSite" id="PDA_v2.g21395.t1"/>
    </source>
</evidence>
<evidence type="ECO:0000256" key="1">
    <source>
        <dbReference type="SAM" id="MobiDB-lite"/>
    </source>
</evidence>
<feature type="region of interest" description="Disordered" evidence="1">
    <location>
        <begin position="190"/>
        <end position="211"/>
    </location>
</feature>
<organism evidence="2 3">
    <name type="scientific">Panagrolaimus davidi</name>
    <dbReference type="NCBI Taxonomy" id="227884"/>
    <lineage>
        <taxon>Eukaryota</taxon>
        <taxon>Metazoa</taxon>
        <taxon>Ecdysozoa</taxon>
        <taxon>Nematoda</taxon>
        <taxon>Chromadorea</taxon>
        <taxon>Rhabditida</taxon>
        <taxon>Tylenchina</taxon>
        <taxon>Panagrolaimomorpha</taxon>
        <taxon>Panagrolaimoidea</taxon>
        <taxon>Panagrolaimidae</taxon>
        <taxon>Panagrolaimus</taxon>
    </lineage>
</organism>
<proteinExistence type="predicted"/>
<accession>A0A914PT84</accession>
<dbReference type="AlphaFoldDB" id="A0A914PT84"/>
<protein>
    <submittedName>
        <fullName evidence="3">Uncharacterized protein</fullName>
    </submittedName>
</protein>